<evidence type="ECO:0000256" key="1">
    <source>
        <dbReference type="SAM" id="MobiDB-lite"/>
    </source>
</evidence>
<name>A0A5C3LFW3_9AGAR</name>
<organism evidence="2 3">
    <name type="scientific">Crucibulum laeve</name>
    <dbReference type="NCBI Taxonomy" id="68775"/>
    <lineage>
        <taxon>Eukaryota</taxon>
        <taxon>Fungi</taxon>
        <taxon>Dikarya</taxon>
        <taxon>Basidiomycota</taxon>
        <taxon>Agaricomycotina</taxon>
        <taxon>Agaricomycetes</taxon>
        <taxon>Agaricomycetidae</taxon>
        <taxon>Agaricales</taxon>
        <taxon>Agaricineae</taxon>
        <taxon>Nidulariaceae</taxon>
        <taxon>Crucibulum</taxon>
    </lineage>
</organism>
<reference evidence="2 3" key="1">
    <citation type="journal article" date="2019" name="Nat. Ecol. Evol.">
        <title>Megaphylogeny resolves global patterns of mushroom evolution.</title>
        <authorList>
            <person name="Varga T."/>
            <person name="Krizsan K."/>
            <person name="Foldi C."/>
            <person name="Dima B."/>
            <person name="Sanchez-Garcia M."/>
            <person name="Sanchez-Ramirez S."/>
            <person name="Szollosi G.J."/>
            <person name="Szarkandi J.G."/>
            <person name="Papp V."/>
            <person name="Albert L."/>
            <person name="Andreopoulos W."/>
            <person name="Angelini C."/>
            <person name="Antonin V."/>
            <person name="Barry K.W."/>
            <person name="Bougher N.L."/>
            <person name="Buchanan P."/>
            <person name="Buyck B."/>
            <person name="Bense V."/>
            <person name="Catcheside P."/>
            <person name="Chovatia M."/>
            <person name="Cooper J."/>
            <person name="Damon W."/>
            <person name="Desjardin D."/>
            <person name="Finy P."/>
            <person name="Geml J."/>
            <person name="Haridas S."/>
            <person name="Hughes K."/>
            <person name="Justo A."/>
            <person name="Karasinski D."/>
            <person name="Kautmanova I."/>
            <person name="Kiss B."/>
            <person name="Kocsube S."/>
            <person name="Kotiranta H."/>
            <person name="LaButti K.M."/>
            <person name="Lechner B.E."/>
            <person name="Liimatainen K."/>
            <person name="Lipzen A."/>
            <person name="Lukacs Z."/>
            <person name="Mihaltcheva S."/>
            <person name="Morgado L.N."/>
            <person name="Niskanen T."/>
            <person name="Noordeloos M.E."/>
            <person name="Ohm R.A."/>
            <person name="Ortiz-Santana B."/>
            <person name="Ovrebo C."/>
            <person name="Racz N."/>
            <person name="Riley R."/>
            <person name="Savchenko A."/>
            <person name="Shiryaev A."/>
            <person name="Soop K."/>
            <person name="Spirin V."/>
            <person name="Szebenyi C."/>
            <person name="Tomsovsky M."/>
            <person name="Tulloss R.E."/>
            <person name="Uehling J."/>
            <person name="Grigoriev I.V."/>
            <person name="Vagvolgyi C."/>
            <person name="Papp T."/>
            <person name="Martin F.M."/>
            <person name="Miettinen O."/>
            <person name="Hibbett D.S."/>
            <person name="Nagy L.G."/>
        </authorList>
    </citation>
    <scope>NUCLEOTIDE SEQUENCE [LARGE SCALE GENOMIC DNA]</scope>
    <source>
        <strain evidence="2 3">CBS 166.37</strain>
    </source>
</reference>
<gene>
    <name evidence="2" type="ORF">BDQ12DRAFT_729940</name>
</gene>
<protein>
    <submittedName>
        <fullName evidence="2">Uncharacterized protein</fullName>
    </submittedName>
</protein>
<dbReference type="EMBL" id="ML213965">
    <property type="protein sequence ID" value="TFK31063.1"/>
    <property type="molecule type" value="Genomic_DNA"/>
</dbReference>
<sequence length="190" mass="20719">MEPTIDLDTEFALAVAKLEQAKVTLEDAKEAASKVLRKRHKKCQPGEQGEVIRIRNNTTMALNMAQKHVDELQDLLMRGASSNSIESPPASGIKLNGAIRGLNPDTPQNDSREFNVSQPPQRDNGVDTHNTTSHQTPAMLNVECNANTSQTPATILGISNTTGEQDSMNEVASLLTFTKSNHDQPLSKNF</sequence>
<dbReference type="Proteomes" id="UP000308652">
    <property type="component" value="Unassembled WGS sequence"/>
</dbReference>
<dbReference type="AlphaFoldDB" id="A0A5C3LFW3"/>
<accession>A0A5C3LFW3</accession>
<evidence type="ECO:0000313" key="2">
    <source>
        <dbReference type="EMBL" id="TFK31063.1"/>
    </source>
</evidence>
<evidence type="ECO:0000313" key="3">
    <source>
        <dbReference type="Proteomes" id="UP000308652"/>
    </source>
</evidence>
<feature type="compositionally biased region" description="Polar residues" evidence="1">
    <location>
        <begin position="105"/>
        <end position="133"/>
    </location>
</feature>
<feature type="region of interest" description="Disordered" evidence="1">
    <location>
        <begin position="82"/>
        <end position="133"/>
    </location>
</feature>
<keyword evidence="3" id="KW-1185">Reference proteome</keyword>
<proteinExistence type="predicted"/>